<protein>
    <submittedName>
        <fullName evidence="1">Uncharacterized protein</fullName>
    </submittedName>
</protein>
<gene>
    <name evidence="1" type="ORF">LY56_01822</name>
</gene>
<name>A0A2W7Q7M8_9RHOB</name>
<organism evidence="1 2">
    <name type="scientific">Roseinatronobacter thiooxidans</name>
    <dbReference type="NCBI Taxonomy" id="121821"/>
    <lineage>
        <taxon>Bacteria</taxon>
        <taxon>Pseudomonadati</taxon>
        <taxon>Pseudomonadota</taxon>
        <taxon>Alphaproteobacteria</taxon>
        <taxon>Rhodobacterales</taxon>
        <taxon>Paracoccaceae</taxon>
        <taxon>Roseinatronobacter</taxon>
    </lineage>
</organism>
<evidence type="ECO:0000313" key="2">
    <source>
        <dbReference type="Proteomes" id="UP000249364"/>
    </source>
</evidence>
<keyword evidence="2" id="KW-1185">Reference proteome</keyword>
<dbReference type="STRING" id="121821.GCA_001870675_00849"/>
<reference evidence="1 2" key="1">
    <citation type="submission" date="2018-06" db="EMBL/GenBank/DDBJ databases">
        <title>Genomic Encyclopedia of Archaeal and Bacterial Type Strains, Phase II (KMG-II): from individual species to whole genera.</title>
        <authorList>
            <person name="Goeker M."/>
        </authorList>
    </citation>
    <scope>NUCLEOTIDE SEQUENCE [LARGE SCALE GENOMIC DNA]</scope>
    <source>
        <strain evidence="1 2">DSM 13087</strain>
    </source>
</reference>
<proteinExistence type="predicted"/>
<sequence>MKQEILSIIGQIRFLMVLIETGELCEYEIQFRTNCICADLERIADLLPEVDA</sequence>
<comment type="caution">
    <text evidence="1">The sequence shown here is derived from an EMBL/GenBank/DDBJ whole genome shotgun (WGS) entry which is preliminary data.</text>
</comment>
<evidence type="ECO:0000313" key="1">
    <source>
        <dbReference type="EMBL" id="PZX44574.1"/>
    </source>
</evidence>
<dbReference type="AlphaFoldDB" id="A0A2W7Q7M8"/>
<accession>A0A2W7Q7M8</accession>
<dbReference type="EMBL" id="QKZQ01000007">
    <property type="protein sequence ID" value="PZX44574.1"/>
    <property type="molecule type" value="Genomic_DNA"/>
</dbReference>
<dbReference type="Proteomes" id="UP000249364">
    <property type="component" value="Unassembled WGS sequence"/>
</dbReference>